<accession>A0ACB9MA60</accession>
<gene>
    <name evidence="1" type="ORF">MLD38_033850</name>
</gene>
<proteinExistence type="predicted"/>
<reference evidence="2" key="1">
    <citation type="journal article" date="2023" name="Front. Plant Sci.">
        <title>Chromosomal-level genome assembly of Melastoma candidum provides insights into trichome evolution.</title>
        <authorList>
            <person name="Zhong Y."/>
            <person name="Wu W."/>
            <person name="Sun C."/>
            <person name="Zou P."/>
            <person name="Liu Y."/>
            <person name="Dai S."/>
            <person name="Zhou R."/>
        </authorList>
    </citation>
    <scope>NUCLEOTIDE SEQUENCE [LARGE SCALE GENOMIC DNA]</scope>
</reference>
<sequence length="693" mass="78240">MKGEGKMGLRSRKMKWVGVLGLCLSAVSLFVHFLLARFSNGGASQYLETSSSITIFSWRPYFENSPAAVSRDSPLYRRLWGPVKPLEFLHPYAIPRGHYPEAGSLTNGYIFARIQGGFHEIRNSIADVVAVARLLNATLVIPEIQSTTSSKGISSEFKSFPYLYNDEQFVTALAKDVKVIKTLPKDLKTERRNKKIPLFRVQYQASPYFYLHHVLPVMGKHLVVELVIAEGGCLQSVLPSQFEELQRLRCRVAFHALRFRQEVQELATNILGRLRSPGQPFIAYDPGMTREALAFHGCAELFQDVHTELILHKRAWMMKRSIVKGNLSVNSAQRRLDGLCPLMPEEVGILLRAFGYSSDTIIYISGGEVFGGQRILIPFHAMFENIVDRTSLSTSWELNRIYGRETNTVPDYPKKPRFVNVESKREEWEIAGPRPRPLPPPPARPKYPYNIEGWWGWVAESDNEPDSTVIELRTNAHKLLWDAIDYFVSVEADVFVSGFEYDGKGHPGFASLVMGHRLYQSASSRTYRLDRRLLVKLLDDVRDNFYQANQTWLTTVRRHLRSSLLDGLKVAYKQSKLQTFLSHPVPECSCLKRSSKTESSSRAGTRLSNLLNPSSGTLHQCPAWMETNLTIPSREHESEDYDMDEGDSASTSMFFARPGGGSNSSSPDVGGGDRDATTNKEEEDQEELEGGEN</sequence>
<keyword evidence="2" id="KW-1185">Reference proteome</keyword>
<comment type="caution">
    <text evidence="1">The sequence shown here is derived from an EMBL/GenBank/DDBJ whole genome shotgun (WGS) entry which is preliminary data.</text>
</comment>
<evidence type="ECO:0000313" key="2">
    <source>
        <dbReference type="Proteomes" id="UP001057402"/>
    </source>
</evidence>
<evidence type="ECO:0000313" key="1">
    <source>
        <dbReference type="EMBL" id="KAI4320357.1"/>
    </source>
</evidence>
<protein>
    <submittedName>
        <fullName evidence="1">Uncharacterized protein</fullName>
    </submittedName>
</protein>
<name>A0ACB9MA60_9MYRT</name>
<organism evidence="1 2">
    <name type="scientific">Melastoma candidum</name>
    <dbReference type="NCBI Taxonomy" id="119954"/>
    <lineage>
        <taxon>Eukaryota</taxon>
        <taxon>Viridiplantae</taxon>
        <taxon>Streptophyta</taxon>
        <taxon>Embryophyta</taxon>
        <taxon>Tracheophyta</taxon>
        <taxon>Spermatophyta</taxon>
        <taxon>Magnoliopsida</taxon>
        <taxon>eudicotyledons</taxon>
        <taxon>Gunneridae</taxon>
        <taxon>Pentapetalae</taxon>
        <taxon>rosids</taxon>
        <taxon>malvids</taxon>
        <taxon>Myrtales</taxon>
        <taxon>Melastomataceae</taxon>
        <taxon>Melastomatoideae</taxon>
        <taxon>Melastomateae</taxon>
        <taxon>Melastoma</taxon>
    </lineage>
</organism>
<dbReference type="Proteomes" id="UP001057402">
    <property type="component" value="Chromosome 10"/>
</dbReference>
<dbReference type="EMBL" id="CM042889">
    <property type="protein sequence ID" value="KAI4320357.1"/>
    <property type="molecule type" value="Genomic_DNA"/>
</dbReference>